<organism evidence="2 3">
    <name type="scientific">Dactylosporangium darangshiense</name>
    <dbReference type="NCBI Taxonomy" id="579108"/>
    <lineage>
        <taxon>Bacteria</taxon>
        <taxon>Bacillati</taxon>
        <taxon>Actinomycetota</taxon>
        <taxon>Actinomycetes</taxon>
        <taxon>Micromonosporales</taxon>
        <taxon>Micromonosporaceae</taxon>
        <taxon>Dactylosporangium</taxon>
    </lineage>
</organism>
<dbReference type="SUPFAM" id="SSF55729">
    <property type="entry name" value="Acyl-CoA N-acyltransferases (Nat)"/>
    <property type="match status" value="1"/>
</dbReference>
<dbReference type="PANTHER" id="PTHR43792">
    <property type="entry name" value="GNAT FAMILY, PUTATIVE (AFU_ORTHOLOGUE AFUA_3G00765)-RELATED-RELATED"/>
    <property type="match status" value="1"/>
</dbReference>
<gene>
    <name evidence="2" type="ORF">GCM10022255_016600</name>
</gene>
<dbReference type="PROSITE" id="PS51186">
    <property type="entry name" value="GNAT"/>
    <property type="match status" value="1"/>
</dbReference>
<dbReference type="InterPro" id="IPR051531">
    <property type="entry name" value="N-acetyltransferase"/>
</dbReference>
<dbReference type="EMBL" id="BAABAT010000003">
    <property type="protein sequence ID" value="GAA4246216.1"/>
    <property type="molecule type" value="Genomic_DNA"/>
</dbReference>
<dbReference type="Gene3D" id="3.40.630.30">
    <property type="match status" value="1"/>
</dbReference>
<keyword evidence="3" id="KW-1185">Reference proteome</keyword>
<dbReference type="InterPro" id="IPR000182">
    <property type="entry name" value="GNAT_dom"/>
</dbReference>
<dbReference type="PANTHER" id="PTHR43792:SF1">
    <property type="entry name" value="N-ACETYLTRANSFERASE DOMAIN-CONTAINING PROTEIN"/>
    <property type="match status" value="1"/>
</dbReference>
<accession>A0ABP8D220</accession>
<dbReference type="InterPro" id="IPR016181">
    <property type="entry name" value="Acyl_CoA_acyltransferase"/>
</dbReference>
<dbReference type="RefSeq" id="WP_345122958.1">
    <property type="nucleotide sequence ID" value="NZ_BAABAT010000003.1"/>
</dbReference>
<feature type="domain" description="N-acetyltransferase" evidence="1">
    <location>
        <begin position="8"/>
        <end position="173"/>
    </location>
</feature>
<proteinExistence type="predicted"/>
<dbReference type="Proteomes" id="UP001500620">
    <property type="component" value="Unassembled WGS sequence"/>
</dbReference>
<dbReference type="Pfam" id="PF13302">
    <property type="entry name" value="Acetyltransf_3"/>
    <property type="match status" value="1"/>
</dbReference>
<comment type="caution">
    <text evidence="2">The sequence shown here is derived from an EMBL/GenBank/DDBJ whole genome shotgun (WGS) entry which is preliminary data.</text>
</comment>
<name>A0ABP8D220_9ACTN</name>
<evidence type="ECO:0000259" key="1">
    <source>
        <dbReference type="PROSITE" id="PS51186"/>
    </source>
</evidence>
<evidence type="ECO:0000313" key="3">
    <source>
        <dbReference type="Proteomes" id="UP001500620"/>
    </source>
</evidence>
<protein>
    <submittedName>
        <fullName evidence="2">GNAT family protein</fullName>
    </submittedName>
</protein>
<reference evidence="3" key="1">
    <citation type="journal article" date="2019" name="Int. J. Syst. Evol. Microbiol.">
        <title>The Global Catalogue of Microorganisms (GCM) 10K type strain sequencing project: providing services to taxonomists for standard genome sequencing and annotation.</title>
        <authorList>
            <consortium name="The Broad Institute Genomics Platform"/>
            <consortium name="The Broad Institute Genome Sequencing Center for Infectious Disease"/>
            <person name="Wu L."/>
            <person name="Ma J."/>
        </authorList>
    </citation>
    <scope>NUCLEOTIDE SEQUENCE [LARGE SCALE GENOMIC DNA]</scope>
    <source>
        <strain evidence="3">JCM 17441</strain>
    </source>
</reference>
<sequence length="182" mass="20802">MLLQTDRLLLRRFRADDAPVVCAYRSDPDVARYQGWDAPFPIEAAERFVAAVAERDPREEGWFQYALERRADGALIGDVGVNRHDEGRQAELGFTLATAFQRQGYAAEAVRRVVDHLLLEEGLHRVYASLDARNDRSAALLARLGFRREAYEVESAFWKGEWTDDVRYAVLAREWSRSSEPA</sequence>
<evidence type="ECO:0000313" key="2">
    <source>
        <dbReference type="EMBL" id="GAA4246216.1"/>
    </source>
</evidence>